<dbReference type="Pfam" id="PF00149">
    <property type="entry name" value="Metallophos"/>
    <property type="match status" value="1"/>
</dbReference>
<name>A0ABR3GEK7_9PEZI</name>
<dbReference type="Proteomes" id="UP001447188">
    <property type="component" value="Unassembled WGS sequence"/>
</dbReference>
<evidence type="ECO:0000256" key="1">
    <source>
        <dbReference type="SAM" id="MobiDB-lite"/>
    </source>
</evidence>
<keyword evidence="2" id="KW-0472">Membrane</keyword>
<dbReference type="InterPro" id="IPR004843">
    <property type="entry name" value="Calcineurin-like_PHP"/>
</dbReference>
<feature type="compositionally biased region" description="Basic residues" evidence="1">
    <location>
        <begin position="182"/>
        <end position="208"/>
    </location>
</feature>
<evidence type="ECO:0000313" key="5">
    <source>
        <dbReference type="Proteomes" id="UP001447188"/>
    </source>
</evidence>
<dbReference type="Gene3D" id="3.60.21.10">
    <property type="match status" value="1"/>
</dbReference>
<dbReference type="SUPFAM" id="SSF56300">
    <property type="entry name" value="Metallo-dependent phosphatases"/>
    <property type="match status" value="1"/>
</dbReference>
<evidence type="ECO:0000259" key="3">
    <source>
        <dbReference type="Pfam" id="PF00149"/>
    </source>
</evidence>
<proteinExistence type="predicted"/>
<comment type="caution">
    <text evidence="4">The sequence shown here is derived from an EMBL/GenBank/DDBJ whole genome shotgun (WGS) entry which is preliminary data.</text>
</comment>
<protein>
    <recommendedName>
        <fullName evidence="3">Calcineurin-like phosphoesterase domain-containing protein</fullName>
    </recommendedName>
</protein>
<organism evidence="4 5">
    <name type="scientific">Discina gigas</name>
    <dbReference type="NCBI Taxonomy" id="1032678"/>
    <lineage>
        <taxon>Eukaryota</taxon>
        <taxon>Fungi</taxon>
        <taxon>Dikarya</taxon>
        <taxon>Ascomycota</taxon>
        <taxon>Pezizomycotina</taxon>
        <taxon>Pezizomycetes</taxon>
        <taxon>Pezizales</taxon>
        <taxon>Discinaceae</taxon>
        <taxon>Discina</taxon>
    </lineage>
</organism>
<feature type="compositionally biased region" description="Acidic residues" evidence="1">
    <location>
        <begin position="223"/>
        <end position="235"/>
    </location>
</feature>
<dbReference type="PANTHER" id="PTHR42850:SF4">
    <property type="entry name" value="ZINC-DEPENDENT ENDOPOLYPHOSPHATASE"/>
    <property type="match status" value="1"/>
</dbReference>
<evidence type="ECO:0000313" key="4">
    <source>
        <dbReference type="EMBL" id="KAL0634152.1"/>
    </source>
</evidence>
<dbReference type="EMBL" id="JBBBZM010000103">
    <property type="protein sequence ID" value="KAL0634152.1"/>
    <property type="molecule type" value="Genomic_DNA"/>
</dbReference>
<keyword evidence="5" id="KW-1185">Reference proteome</keyword>
<dbReference type="InterPro" id="IPR050126">
    <property type="entry name" value="Ap4A_hydrolase"/>
</dbReference>
<dbReference type="InterPro" id="IPR029052">
    <property type="entry name" value="Metallo-depent_PP-like"/>
</dbReference>
<feature type="region of interest" description="Disordered" evidence="1">
    <location>
        <begin position="177"/>
        <end position="261"/>
    </location>
</feature>
<feature type="transmembrane region" description="Helical" evidence="2">
    <location>
        <begin position="16"/>
        <end position="35"/>
    </location>
</feature>
<evidence type="ECO:0000256" key="2">
    <source>
        <dbReference type="SAM" id="Phobius"/>
    </source>
</evidence>
<sequence length="411" mass="46608">MAKPALPTSRPVVSRARLWSILAAISTIFLVYGILYPGGCRIHRSELEPVAATDLEVWSCHPHRPLNFGADKQLSERLGLKLVEDVPADKIPGDGRKFKGGEDHGRVIVIGDVHGMFHELVSLLAKVKFNAESDYLILAGDMISKGPDSLKVLDLVRHHGAGCVRGNHEDRILIHYHQLQEKKKKKEEKKEKKEKKKHDKSRNSRHKTGISPRDYNPDLKDDMEMDDMEMEDDDPSQQFISKDNDPDSELNPSPFETDQLRTDQKLARKLTRKQAAWLNACPLVLRMNKTSDLGQVNVVHAGLVHGVRLEDQDAKAIMNMRTLDRHCHLPTSRSDGQHWAKLWNREEKKTEGKGEHTTVIYGHYAAAGLDIRRYTKGLDSNCVRGGRLTAYVISSKHQEVVSVKCRHYLRD</sequence>
<feature type="domain" description="Calcineurin-like phosphoesterase" evidence="3">
    <location>
        <begin position="106"/>
        <end position="189"/>
    </location>
</feature>
<reference evidence="4 5" key="1">
    <citation type="submission" date="2024-02" db="EMBL/GenBank/DDBJ databases">
        <title>Discinaceae phylogenomics.</title>
        <authorList>
            <person name="Dirks A.C."/>
            <person name="James T.Y."/>
        </authorList>
    </citation>
    <scope>NUCLEOTIDE SEQUENCE [LARGE SCALE GENOMIC DNA]</scope>
    <source>
        <strain evidence="4 5">ACD0624</strain>
    </source>
</reference>
<keyword evidence="2" id="KW-1133">Transmembrane helix</keyword>
<gene>
    <name evidence="4" type="ORF">Q9L58_006959</name>
</gene>
<keyword evidence="2" id="KW-0812">Transmembrane</keyword>
<accession>A0ABR3GEK7</accession>
<dbReference type="PANTHER" id="PTHR42850">
    <property type="entry name" value="METALLOPHOSPHOESTERASE"/>
    <property type="match status" value="1"/>
</dbReference>